<dbReference type="EMBL" id="ABQC02000019">
    <property type="protein sequence ID" value="EDY95472.1"/>
    <property type="molecule type" value="Genomic_DNA"/>
</dbReference>
<dbReference type="PROSITE" id="PS50249">
    <property type="entry name" value="MPN"/>
    <property type="match status" value="1"/>
</dbReference>
<evidence type="ECO:0000256" key="4">
    <source>
        <dbReference type="ARBA" id="ARBA00022833"/>
    </source>
</evidence>
<dbReference type="Proteomes" id="UP000003452">
    <property type="component" value="Unassembled WGS sequence"/>
</dbReference>
<feature type="domain" description="MPN" evidence="6">
    <location>
        <begin position="34"/>
        <end position="158"/>
    </location>
</feature>
<accession>B5CYE1</accession>
<dbReference type="GO" id="GO:0008237">
    <property type="term" value="F:metallopeptidase activity"/>
    <property type="evidence" value="ECO:0007669"/>
    <property type="project" value="UniProtKB-KW"/>
</dbReference>
<keyword evidence="4" id="KW-0862">Zinc</keyword>
<organism evidence="7 8">
    <name type="scientific">Phocaeicola plebeius (strain DSM 17135 / JCM 12973 / CCUG 54634 / M2)</name>
    <name type="common">Bacteroides plebeius</name>
    <dbReference type="NCBI Taxonomy" id="484018"/>
    <lineage>
        <taxon>Bacteria</taxon>
        <taxon>Pseudomonadati</taxon>
        <taxon>Bacteroidota</taxon>
        <taxon>Bacteroidia</taxon>
        <taxon>Bacteroidales</taxon>
        <taxon>Bacteroidaceae</taxon>
        <taxon>Phocaeicola</taxon>
    </lineage>
</organism>
<dbReference type="GO" id="GO:0046872">
    <property type="term" value="F:metal ion binding"/>
    <property type="evidence" value="ECO:0007669"/>
    <property type="project" value="UniProtKB-KW"/>
</dbReference>
<dbReference type="HOGENOM" id="CLU_073529_3_0_10"/>
<reference evidence="7 8" key="2">
    <citation type="submission" date="2008-08" db="EMBL/GenBank/DDBJ databases">
        <authorList>
            <person name="Fulton L."/>
            <person name="Clifton S."/>
            <person name="Fulton B."/>
            <person name="Xu J."/>
            <person name="Minx P."/>
            <person name="Pepin K.H."/>
            <person name="Johnson M."/>
            <person name="Thiruvilangam P."/>
            <person name="Bhonagiri V."/>
            <person name="Nash W.E."/>
            <person name="Mardis E.R."/>
            <person name="Wilson R.K."/>
        </authorList>
    </citation>
    <scope>NUCLEOTIDE SEQUENCE [LARGE SCALE GENOMIC DNA]</scope>
    <source>
        <strain evidence="8">DSM 17135 / JCM 12973 / M2</strain>
    </source>
</reference>
<dbReference type="PANTHER" id="PTHR30471">
    <property type="entry name" value="DNA REPAIR PROTEIN RADC"/>
    <property type="match status" value="1"/>
</dbReference>
<dbReference type="PANTHER" id="PTHR30471:SF3">
    <property type="entry name" value="UPF0758 PROTEIN YEES-RELATED"/>
    <property type="match status" value="1"/>
</dbReference>
<keyword evidence="3" id="KW-0378">Hydrolase</keyword>
<evidence type="ECO:0000256" key="1">
    <source>
        <dbReference type="ARBA" id="ARBA00022670"/>
    </source>
</evidence>
<dbReference type="InterPro" id="IPR001405">
    <property type="entry name" value="UPF0758"/>
</dbReference>
<evidence type="ECO:0000259" key="6">
    <source>
        <dbReference type="PROSITE" id="PS50249"/>
    </source>
</evidence>
<keyword evidence="5" id="KW-0482">Metalloprotease</keyword>
<dbReference type="PROSITE" id="PS01302">
    <property type="entry name" value="UPF0758"/>
    <property type="match status" value="1"/>
</dbReference>
<name>B5CYE1_PHOPM</name>
<dbReference type="Pfam" id="PF04002">
    <property type="entry name" value="RadC"/>
    <property type="match status" value="1"/>
</dbReference>
<dbReference type="CDD" id="cd08071">
    <property type="entry name" value="MPN_DUF2466"/>
    <property type="match status" value="1"/>
</dbReference>
<gene>
    <name evidence="7" type="primary">radC</name>
    <name evidence="7" type="ORF">BACPLE_01738</name>
</gene>
<dbReference type="Gene3D" id="3.40.140.10">
    <property type="entry name" value="Cytidine Deaminase, domain 2"/>
    <property type="match status" value="1"/>
</dbReference>
<dbReference type="AlphaFoldDB" id="B5CYE1"/>
<proteinExistence type="predicted"/>
<keyword evidence="1" id="KW-0645">Protease</keyword>
<evidence type="ECO:0000313" key="8">
    <source>
        <dbReference type="Proteomes" id="UP000003452"/>
    </source>
</evidence>
<comment type="caution">
    <text evidence="7">The sequence shown here is derived from an EMBL/GenBank/DDBJ whole genome shotgun (WGS) entry which is preliminary data.</text>
</comment>
<evidence type="ECO:0000256" key="5">
    <source>
        <dbReference type="ARBA" id="ARBA00023049"/>
    </source>
</evidence>
<dbReference type="InterPro" id="IPR025657">
    <property type="entry name" value="RadC_JAB"/>
</dbReference>
<evidence type="ECO:0000256" key="2">
    <source>
        <dbReference type="ARBA" id="ARBA00022723"/>
    </source>
</evidence>
<protein>
    <submittedName>
        <fullName evidence="7">DNA repair protein RadC</fullName>
    </submittedName>
</protein>
<reference evidence="7 8" key="1">
    <citation type="submission" date="2008-08" db="EMBL/GenBank/DDBJ databases">
        <title>Draft genome sequence of Bacteroides plebeius (DSM 17135).</title>
        <authorList>
            <person name="Sudarsanam P."/>
            <person name="Ley R."/>
            <person name="Guruge J."/>
            <person name="Turnbaugh P.J."/>
            <person name="Mahowald M."/>
            <person name="Liep D."/>
            <person name="Gordon J."/>
        </authorList>
    </citation>
    <scope>NUCLEOTIDE SEQUENCE [LARGE SCALE GENOMIC DNA]</scope>
    <source>
        <strain evidence="8">DSM 17135 / JCM 12973 / M2</strain>
    </source>
</reference>
<dbReference type="InterPro" id="IPR020891">
    <property type="entry name" value="UPF0758_CS"/>
</dbReference>
<dbReference type="GO" id="GO:0006508">
    <property type="term" value="P:proteolysis"/>
    <property type="evidence" value="ECO:0007669"/>
    <property type="project" value="UniProtKB-KW"/>
</dbReference>
<evidence type="ECO:0000256" key="3">
    <source>
        <dbReference type="ARBA" id="ARBA00022801"/>
    </source>
</evidence>
<dbReference type="eggNOG" id="COG2003">
    <property type="taxonomic scope" value="Bacteria"/>
</dbReference>
<sequence length="158" mass="18099">METNLFKIDIMNIDYKVGEVKLSYKPKFKNQQKVTCSEDAYKYMLSTYKKETICYKEYFKVLFLNQANQVLGYTLISEGGLTETTADVRLIFQAALLTNSVALILAHNHPSGNLKPSPEDIRLTKQVRDAAQLMRIKVLDHIILTDAEYYSFADEGML</sequence>
<evidence type="ECO:0000313" key="7">
    <source>
        <dbReference type="EMBL" id="EDY95472.1"/>
    </source>
</evidence>
<keyword evidence="2" id="KW-0479">Metal-binding</keyword>
<dbReference type="InterPro" id="IPR037518">
    <property type="entry name" value="MPN"/>
</dbReference>